<dbReference type="EMBL" id="LR536452">
    <property type="protein sequence ID" value="VFU17566.1"/>
    <property type="molecule type" value="Genomic_DNA"/>
</dbReference>
<evidence type="ECO:0000313" key="2">
    <source>
        <dbReference type="EMBL" id="VFU17566.1"/>
    </source>
</evidence>
<accession>A0A4U8Z8R3</accession>
<dbReference type="KEGG" id="mtun:MTUNDRAET4_0107.2"/>
<name>A0A4U8Z8R3_METTU</name>
<sequence length="99" mass="10919">MHITVPSNELRQSLAAPASVLQSALANELDPVNSWAQRIARIEEALSDARETRRAARSQLLKPALPGSARASNETLYFNACEIVAQWEQQLDDALNADY</sequence>
<proteinExistence type="predicted"/>
<feature type="coiled-coil region" evidence="1">
    <location>
        <begin position="32"/>
        <end position="59"/>
    </location>
</feature>
<reference evidence="2 3" key="1">
    <citation type="submission" date="2019-03" db="EMBL/GenBank/DDBJ databases">
        <authorList>
            <person name="Kox A.R. M."/>
        </authorList>
    </citation>
    <scope>NUCLEOTIDE SEQUENCE [LARGE SCALE GENOMIC DNA]</scope>
    <source>
        <strain evidence="2">MTUNDRAET4 annotated genome</strain>
        <plasmid evidence="3">3</plasmid>
    </source>
</reference>
<protein>
    <submittedName>
        <fullName evidence="2">Uncharacterized protein</fullName>
    </submittedName>
</protein>
<dbReference type="AlphaFoldDB" id="A0A4U8Z8R3"/>
<dbReference type="RefSeq" id="WP_134493355.1">
    <property type="nucleotide sequence ID" value="NZ_CP139087.1"/>
</dbReference>
<dbReference type="Proteomes" id="UP000294360">
    <property type="component" value="Plasmid 3"/>
</dbReference>
<evidence type="ECO:0000256" key="1">
    <source>
        <dbReference type="SAM" id="Coils"/>
    </source>
</evidence>
<geneLocation type="plasmid" evidence="2 3">
    <name>3</name>
</geneLocation>
<keyword evidence="1" id="KW-0175">Coiled coil</keyword>
<evidence type="ECO:0000313" key="3">
    <source>
        <dbReference type="Proteomes" id="UP000294360"/>
    </source>
</evidence>
<organism evidence="2 3">
    <name type="scientific">Methylocella tundrae</name>
    <dbReference type="NCBI Taxonomy" id="227605"/>
    <lineage>
        <taxon>Bacteria</taxon>
        <taxon>Pseudomonadati</taxon>
        <taxon>Pseudomonadota</taxon>
        <taxon>Alphaproteobacteria</taxon>
        <taxon>Hyphomicrobiales</taxon>
        <taxon>Beijerinckiaceae</taxon>
        <taxon>Methylocella</taxon>
    </lineage>
</organism>
<keyword evidence="2" id="KW-0614">Plasmid</keyword>
<gene>
    <name evidence="2" type="ORF">MTUNDRAET4_0107</name>
</gene>